<dbReference type="SMART" id="SM01311">
    <property type="entry name" value="RPOL_N"/>
    <property type="match status" value="1"/>
</dbReference>
<evidence type="ECO:0000256" key="7">
    <source>
        <dbReference type="ARBA" id="ARBA00022946"/>
    </source>
</evidence>
<dbReference type="FunFam" id="1.10.287.280:FF:000001">
    <property type="entry name" value="DNA-directed RNA polymerase"/>
    <property type="match status" value="1"/>
</dbReference>
<evidence type="ECO:0000256" key="8">
    <source>
        <dbReference type="ARBA" id="ARBA00023128"/>
    </source>
</evidence>
<keyword evidence="9 11" id="KW-0804">Transcription</keyword>
<dbReference type="GO" id="GO:0001018">
    <property type="term" value="F:mitochondrial promoter sequence-specific DNA binding"/>
    <property type="evidence" value="ECO:0007669"/>
    <property type="project" value="TreeGrafter"/>
</dbReference>
<reference evidence="14" key="1">
    <citation type="journal article" date="2023" name="Mol. Phylogenet. Evol.">
        <title>Genome-scale phylogeny and comparative genomics of the fungal order Sordariales.</title>
        <authorList>
            <person name="Hensen N."/>
            <person name="Bonometti L."/>
            <person name="Westerberg I."/>
            <person name="Brannstrom I.O."/>
            <person name="Guillou S."/>
            <person name="Cros-Aarteil S."/>
            <person name="Calhoun S."/>
            <person name="Haridas S."/>
            <person name="Kuo A."/>
            <person name="Mondo S."/>
            <person name="Pangilinan J."/>
            <person name="Riley R."/>
            <person name="LaButti K."/>
            <person name="Andreopoulos B."/>
            <person name="Lipzen A."/>
            <person name="Chen C."/>
            <person name="Yan M."/>
            <person name="Daum C."/>
            <person name="Ng V."/>
            <person name="Clum A."/>
            <person name="Steindorff A."/>
            <person name="Ohm R.A."/>
            <person name="Martin F."/>
            <person name="Silar P."/>
            <person name="Natvig D.O."/>
            <person name="Lalanne C."/>
            <person name="Gautier V."/>
            <person name="Ament-Velasquez S.L."/>
            <person name="Kruys A."/>
            <person name="Hutchinson M.I."/>
            <person name="Powell A.J."/>
            <person name="Barry K."/>
            <person name="Miller A.N."/>
            <person name="Grigoriev I.V."/>
            <person name="Debuchy R."/>
            <person name="Gladieux P."/>
            <person name="Hiltunen Thoren M."/>
            <person name="Johannesson H."/>
        </authorList>
    </citation>
    <scope>NUCLEOTIDE SEQUENCE</scope>
    <source>
        <strain evidence="14">PSN293</strain>
    </source>
</reference>
<evidence type="ECO:0000256" key="10">
    <source>
        <dbReference type="ARBA" id="ARBA00048552"/>
    </source>
</evidence>
<dbReference type="Gene3D" id="1.10.1320.10">
    <property type="entry name" value="DNA-directed RNA polymerase, N-terminal domain"/>
    <property type="match status" value="1"/>
</dbReference>
<dbReference type="Pfam" id="PF14700">
    <property type="entry name" value="RPOL_N"/>
    <property type="match status" value="1"/>
</dbReference>
<dbReference type="PROSITE" id="PS00900">
    <property type="entry name" value="RNA_POL_PHAGE_1"/>
    <property type="match status" value="1"/>
</dbReference>
<evidence type="ECO:0000256" key="4">
    <source>
        <dbReference type="ARBA" id="ARBA00022478"/>
    </source>
</evidence>
<evidence type="ECO:0000256" key="5">
    <source>
        <dbReference type="ARBA" id="ARBA00022679"/>
    </source>
</evidence>
<keyword evidence="7" id="KW-0809">Transit peptide</keyword>
<feature type="compositionally biased region" description="Polar residues" evidence="12">
    <location>
        <begin position="43"/>
        <end position="53"/>
    </location>
</feature>
<dbReference type="PANTHER" id="PTHR10102">
    <property type="entry name" value="DNA-DIRECTED RNA POLYMERASE, MITOCHONDRIAL"/>
    <property type="match status" value="1"/>
</dbReference>
<dbReference type="EC" id="2.7.7.6" evidence="11"/>
<dbReference type="InterPro" id="IPR037159">
    <property type="entry name" value="RNA_POL_N_sf"/>
</dbReference>
<evidence type="ECO:0000256" key="1">
    <source>
        <dbReference type="ARBA" id="ARBA00004026"/>
    </source>
</evidence>
<dbReference type="Gene3D" id="1.10.150.20">
    <property type="entry name" value="5' to 3' exonuclease, C-terminal subdomain"/>
    <property type="match status" value="1"/>
</dbReference>
<dbReference type="InterPro" id="IPR024075">
    <property type="entry name" value="DNA-dir_RNA_pol_helix_hairp_sf"/>
</dbReference>
<sequence length="1376" mass="153839">MFVRSAAAGAGAARQQNLPLQRLLSSTTLSSASAWNASFGPTPASSRHIASNQNPNPRPRRRNSFRGLASLERHLATAVEEYRPDAHFQVMPKSIYDLRPISGSPLVITDERRTRFVGTIGRRDGLGLHSGVQEMLCVFDACIQVGRLERAAQVLKRLQTGLRPQDQMELHDRFLEARLVQMQEAAPGTDLGDDLHEWFEVQIRSNHLPHTHDTIALLLKASLIGSPGSMPLRVKRYMSMLERETALESLYIGGLLEPSELTTISRICPEYIAQVEVDEYQALEAEAGEDSHFQKVEKSTSGPVPQVLVTPQKGGSLKMLRHTLAVLDEIPQGSTIQSLAHAEQKEIQTRLEKDSAEAAIRRWKEENQSLLDMGLNSGLSRPSLSTKLYTWQKDLEARLTRELELITASESAENKSPTDLERCEYGPFLRLCSPRRLAATTILSTLSALSMAGVAKGIPLVTLVNHIARTVEEEIRVHKLQEHMTSNSKLARRQTLNPRRLRALAKSRRAPTDAANPGAAQDETAPSAMAEFGWTSTIRSQVGCALFQALMESAKLEVVREHPETKEFVTQVQPAFTHITQLRKGKKIIVAMPNQELIDSMVAQPNAHCLTRHLPMVVEPQPWSKFDKGGFLVMPAELVRIKSGEADQKMYAEAALARGDMDQVLRGLDVLGRTAWSINRSVFDVMIEAWNSGGEIANIPALHPVLDIPPEPEAGGDPSLRRNWMRTVKVAENAKAGLHSERCHMNLQLEIARAFLGQTFYFPHNVDFRGRAYPIPAYLNHMGADHVRGLLMFAKGKPLGEEGLRWLKVHLANLYGLDKASLGEREQFVMDNLDNIRESVSNPLKGKRWWLKAEDPWQCLAACFDLVGALDLPDPTQYISRLPVHQDGTCNGLQHYAALGGDTWGAEQVNLVPGDRPADVYSAVAASVEDLIAKDAEKGDPLAILLKGKIVRKVVKQTVMTNVYGVTRIGARRQVEKQLEALYPDLPAQAGLDYYLPFATYITNCIFAVLGTMFRGARDIQEWLGEIGARVCMSVTPEQMAELFDLPTPDKTEPAQAPAPVVKGKKARRQPLFHSSIVWTTPLRMPVVQPYRRTKTSVVQTCLANLHVMKPDPFDPVNKRKQLQAFPPNFIHSLDASHMLLSALECDRHGLTFAAVHDSFWTHACDIPAMSNVLRDAFIRIHQEDVISRLLAEFQARYKGSYYLVTIKGDTEVAKRISSLRRSMTSKTMMLELKTELERRRLLQSSDPAEVQKGKEMVTPTSIYEECAQASDKVNEFEEARAEEDDAESDGDVAMSPSEDVEQQERAFIPFRPEWWKYADKETGDFSRTIAKKDLTQKTVAYQRTTQVWAPLTFPDIPKKGDFDVSTLKDSKYFFS</sequence>
<dbReference type="InterPro" id="IPR002092">
    <property type="entry name" value="DNA-dir_Rpol_phage-type"/>
</dbReference>
<accession>A0AAN6Y706</accession>
<keyword evidence="15" id="KW-1185">Reference proteome</keyword>
<dbReference type="GO" id="GO:0003899">
    <property type="term" value="F:DNA-directed RNA polymerase activity"/>
    <property type="evidence" value="ECO:0007669"/>
    <property type="project" value="UniProtKB-EC"/>
</dbReference>
<keyword evidence="6 11" id="KW-0548">Nucleotidyltransferase</keyword>
<keyword evidence="5 11" id="KW-0808">Transferase</keyword>
<dbReference type="Gene3D" id="1.10.287.280">
    <property type="match status" value="1"/>
</dbReference>
<dbReference type="GO" id="GO:0006390">
    <property type="term" value="P:mitochondrial transcription"/>
    <property type="evidence" value="ECO:0007669"/>
    <property type="project" value="TreeGrafter"/>
</dbReference>
<feature type="region of interest" description="Disordered" evidence="12">
    <location>
        <begin position="1282"/>
        <end position="1303"/>
    </location>
</feature>
<comment type="catalytic activity">
    <reaction evidence="10 11">
        <text>RNA(n) + a ribonucleoside 5'-triphosphate = RNA(n+1) + diphosphate</text>
        <dbReference type="Rhea" id="RHEA:21248"/>
        <dbReference type="Rhea" id="RHEA-COMP:14527"/>
        <dbReference type="Rhea" id="RHEA-COMP:17342"/>
        <dbReference type="ChEBI" id="CHEBI:33019"/>
        <dbReference type="ChEBI" id="CHEBI:61557"/>
        <dbReference type="ChEBI" id="CHEBI:140395"/>
        <dbReference type="EC" id="2.7.7.6"/>
    </reaction>
</comment>
<dbReference type="Pfam" id="PF00940">
    <property type="entry name" value="RNA_pol"/>
    <property type="match status" value="1"/>
</dbReference>
<dbReference type="SUPFAM" id="SSF56672">
    <property type="entry name" value="DNA/RNA polymerases"/>
    <property type="match status" value="1"/>
</dbReference>
<evidence type="ECO:0000256" key="11">
    <source>
        <dbReference type="RuleBase" id="RU003805"/>
    </source>
</evidence>
<proteinExistence type="inferred from homology"/>
<organism evidence="14 15">
    <name type="scientific">Rhypophila decipiens</name>
    <dbReference type="NCBI Taxonomy" id="261697"/>
    <lineage>
        <taxon>Eukaryota</taxon>
        <taxon>Fungi</taxon>
        <taxon>Dikarya</taxon>
        <taxon>Ascomycota</taxon>
        <taxon>Pezizomycotina</taxon>
        <taxon>Sordariomycetes</taxon>
        <taxon>Sordariomycetidae</taxon>
        <taxon>Sordariales</taxon>
        <taxon>Naviculisporaceae</taxon>
        <taxon>Rhypophila</taxon>
    </lineage>
</organism>
<dbReference type="EMBL" id="MU858103">
    <property type="protein sequence ID" value="KAK4213813.1"/>
    <property type="molecule type" value="Genomic_DNA"/>
</dbReference>
<evidence type="ECO:0000259" key="13">
    <source>
        <dbReference type="SMART" id="SM01311"/>
    </source>
</evidence>
<evidence type="ECO:0000256" key="3">
    <source>
        <dbReference type="ARBA" id="ARBA00009493"/>
    </source>
</evidence>
<protein>
    <recommendedName>
        <fullName evidence="11">DNA-directed RNA polymerase</fullName>
        <ecNumber evidence="11">2.7.7.6</ecNumber>
    </recommendedName>
</protein>
<dbReference type="Proteomes" id="UP001301769">
    <property type="component" value="Unassembled WGS sequence"/>
</dbReference>
<comment type="function">
    <text evidence="1 11">DNA-dependent RNA polymerase catalyzes the transcription of DNA into RNA using the four ribonucleoside triphosphates as substrates.</text>
</comment>
<keyword evidence="8" id="KW-0496">Mitochondrion</keyword>
<dbReference type="InterPro" id="IPR043502">
    <property type="entry name" value="DNA/RNA_pol_sf"/>
</dbReference>
<evidence type="ECO:0000256" key="6">
    <source>
        <dbReference type="ARBA" id="ARBA00022695"/>
    </source>
</evidence>
<dbReference type="InterPro" id="IPR046950">
    <property type="entry name" value="DNA-dir_Rpol_C_phage-type"/>
</dbReference>
<dbReference type="PANTHER" id="PTHR10102:SF0">
    <property type="entry name" value="DNA-DIRECTED RNA POLYMERASE, MITOCHONDRIAL"/>
    <property type="match status" value="1"/>
</dbReference>
<feature type="compositionally biased region" description="Acidic residues" evidence="12">
    <location>
        <begin position="1282"/>
        <end position="1291"/>
    </location>
</feature>
<comment type="caution">
    <text evidence="14">The sequence shown here is derived from an EMBL/GenBank/DDBJ whole genome shotgun (WGS) entry which is preliminary data.</text>
</comment>
<dbReference type="InterPro" id="IPR029262">
    <property type="entry name" value="RPOL_N"/>
</dbReference>
<reference evidence="14" key="2">
    <citation type="submission" date="2023-05" db="EMBL/GenBank/DDBJ databases">
        <authorList>
            <consortium name="Lawrence Berkeley National Laboratory"/>
            <person name="Steindorff A."/>
            <person name="Hensen N."/>
            <person name="Bonometti L."/>
            <person name="Westerberg I."/>
            <person name="Brannstrom I.O."/>
            <person name="Guillou S."/>
            <person name="Cros-Aarteil S."/>
            <person name="Calhoun S."/>
            <person name="Haridas S."/>
            <person name="Kuo A."/>
            <person name="Mondo S."/>
            <person name="Pangilinan J."/>
            <person name="Riley R."/>
            <person name="Labutti K."/>
            <person name="Andreopoulos B."/>
            <person name="Lipzen A."/>
            <person name="Chen C."/>
            <person name="Yanf M."/>
            <person name="Daum C."/>
            <person name="Ng V."/>
            <person name="Clum A."/>
            <person name="Ohm R."/>
            <person name="Martin F."/>
            <person name="Silar P."/>
            <person name="Natvig D."/>
            <person name="Lalanne C."/>
            <person name="Gautier V."/>
            <person name="Ament-Velasquez S.L."/>
            <person name="Kruys A."/>
            <person name="Hutchinson M.I."/>
            <person name="Powell A.J."/>
            <person name="Barry K."/>
            <person name="Miller A.N."/>
            <person name="Grigoriev I.V."/>
            <person name="Debuchy R."/>
            <person name="Gladieux P."/>
            <person name="Thoren M.H."/>
            <person name="Johannesson H."/>
        </authorList>
    </citation>
    <scope>NUCLEOTIDE SEQUENCE</scope>
    <source>
        <strain evidence="14">PSN293</strain>
    </source>
</reference>
<dbReference type="Gene3D" id="1.10.287.260">
    <property type="match status" value="1"/>
</dbReference>
<dbReference type="FunFam" id="1.10.150.20:FF:000041">
    <property type="entry name" value="DNA-directed RNA polymerase"/>
    <property type="match status" value="1"/>
</dbReference>
<comment type="similarity">
    <text evidence="3 11">Belongs to the phage and mitochondrial RNA polymerase family.</text>
</comment>
<gene>
    <name evidence="14" type="ORF">QBC37DRAFT_315586</name>
</gene>
<evidence type="ECO:0000256" key="2">
    <source>
        <dbReference type="ARBA" id="ARBA00004173"/>
    </source>
</evidence>
<feature type="domain" description="DNA-directed RNA polymerase N-terminal" evidence="13">
    <location>
        <begin position="346"/>
        <end position="673"/>
    </location>
</feature>
<comment type="subcellular location">
    <subcellularLocation>
        <location evidence="2">Mitochondrion</location>
    </subcellularLocation>
</comment>
<dbReference type="PROSITE" id="PS00489">
    <property type="entry name" value="RNA_POL_PHAGE_2"/>
    <property type="match status" value="1"/>
</dbReference>
<feature type="region of interest" description="Disordered" evidence="12">
    <location>
        <begin position="40"/>
        <end position="63"/>
    </location>
</feature>
<evidence type="ECO:0000313" key="14">
    <source>
        <dbReference type="EMBL" id="KAK4213813.1"/>
    </source>
</evidence>
<evidence type="ECO:0000256" key="9">
    <source>
        <dbReference type="ARBA" id="ARBA00023163"/>
    </source>
</evidence>
<dbReference type="GO" id="GO:0034245">
    <property type="term" value="C:mitochondrial DNA-directed RNA polymerase complex"/>
    <property type="evidence" value="ECO:0007669"/>
    <property type="project" value="TreeGrafter"/>
</dbReference>
<evidence type="ECO:0000313" key="15">
    <source>
        <dbReference type="Proteomes" id="UP001301769"/>
    </source>
</evidence>
<keyword evidence="4 11" id="KW-0240">DNA-directed RNA polymerase</keyword>
<name>A0AAN6Y706_9PEZI</name>
<evidence type="ECO:0000256" key="12">
    <source>
        <dbReference type="SAM" id="MobiDB-lite"/>
    </source>
</evidence>